<dbReference type="GO" id="GO:0003964">
    <property type="term" value="F:RNA-directed DNA polymerase activity"/>
    <property type="evidence" value="ECO:0007669"/>
    <property type="project" value="UniProtKB-KW"/>
</dbReference>
<organism evidence="7">
    <name type="scientific">Arundo donax</name>
    <name type="common">Giant reed</name>
    <name type="synonym">Donax arundinaceus</name>
    <dbReference type="NCBI Taxonomy" id="35708"/>
    <lineage>
        <taxon>Eukaryota</taxon>
        <taxon>Viridiplantae</taxon>
        <taxon>Streptophyta</taxon>
        <taxon>Embryophyta</taxon>
        <taxon>Tracheophyta</taxon>
        <taxon>Spermatophyta</taxon>
        <taxon>Magnoliopsida</taxon>
        <taxon>Liliopsida</taxon>
        <taxon>Poales</taxon>
        <taxon>Poaceae</taxon>
        <taxon>PACMAD clade</taxon>
        <taxon>Arundinoideae</taxon>
        <taxon>Arundineae</taxon>
        <taxon>Arundo</taxon>
    </lineage>
</organism>
<dbReference type="SUPFAM" id="SSF56672">
    <property type="entry name" value="DNA/RNA polymerases"/>
    <property type="match status" value="1"/>
</dbReference>
<keyword evidence="4" id="KW-0255">Endonuclease</keyword>
<evidence type="ECO:0000313" key="7">
    <source>
        <dbReference type="EMBL" id="JAD35199.1"/>
    </source>
</evidence>
<keyword evidence="2" id="KW-0548">Nucleotidyltransferase</keyword>
<dbReference type="PANTHER" id="PTHR37984">
    <property type="entry name" value="PROTEIN CBG26694"/>
    <property type="match status" value="1"/>
</dbReference>
<dbReference type="InterPro" id="IPR043502">
    <property type="entry name" value="DNA/RNA_pol_sf"/>
</dbReference>
<keyword evidence="3" id="KW-0540">Nuclease</keyword>
<keyword evidence="1" id="KW-0808">Transferase</keyword>
<evidence type="ECO:0000256" key="4">
    <source>
        <dbReference type="ARBA" id="ARBA00022759"/>
    </source>
</evidence>
<dbReference type="GO" id="GO:0016787">
    <property type="term" value="F:hydrolase activity"/>
    <property type="evidence" value="ECO:0007669"/>
    <property type="project" value="UniProtKB-KW"/>
</dbReference>
<dbReference type="GO" id="GO:0004519">
    <property type="term" value="F:endonuclease activity"/>
    <property type="evidence" value="ECO:0007669"/>
    <property type="project" value="UniProtKB-KW"/>
</dbReference>
<dbReference type="Pfam" id="PF17917">
    <property type="entry name" value="RT_RNaseH"/>
    <property type="match status" value="1"/>
</dbReference>
<accession>A0A0A9SJS9</accession>
<reference evidence="7" key="1">
    <citation type="submission" date="2014-09" db="EMBL/GenBank/DDBJ databases">
        <authorList>
            <person name="Magalhaes I.L.F."/>
            <person name="Oliveira U."/>
            <person name="Santos F.R."/>
            <person name="Vidigal T.H.D.A."/>
            <person name="Brescovit A.D."/>
            <person name="Santos A.J."/>
        </authorList>
    </citation>
    <scope>NUCLEOTIDE SEQUENCE</scope>
    <source>
        <tissue evidence="7">Shoot tissue taken approximately 20 cm above the soil surface</tissue>
    </source>
</reference>
<dbReference type="PANTHER" id="PTHR37984:SF5">
    <property type="entry name" value="PROTEIN NYNRIN-LIKE"/>
    <property type="match status" value="1"/>
</dbReference>
<dbReference type="InterPro" id="IPR050951">
    <property type="entry name" value="Retrovirus_Pol_polyprotein"/>
</dbReference>
<name>A0A0A9SJS9_ARUDO</name>
<evidence type="ECO:0000256" key="3">
    <source>
        <dbReference type="ARBA" id="ARBA00022722"/>
    </source>
</evidence>
<keyword evidence="5" id="KW-0378">Hydrolase</keyword>
<evidence type="ECO:0000256" key="6">
    <source>
        <dbReference type="ARBA" id="ARBA00022918"/>
    </source>
</evidence>
<dbReference type="AlphaFoldDB" id="A0A0A9SJS9"/>
<dbReference type="InterPro" id="IPR041373">
    <property type="entry name" value="RT_RNaseH"/>
</dbReference>
<evidence type="ECO:0000256" key="1">
    <source>
        <dbReference type="ARBA" id="ARBA00022679"/>
    </source>
</evidence>
<dbReference type="EMBL" id="GBRH01262696">
    <property type="protein sequence ID" value="JAD35199.1"/>
    <property type="molecule type" value="Transcribed_RNA"/>
</dbReference>
<evidence type="ECO:0000256" key="5">
    <source>
        <dbReference type="ARBA" id="ARBA00022801"/>
    </source>
</evidence>
<proteinExistence type="predicted"/>
<reference evidence="7" key="2">
    <citation type="journal article" date="2015" name="Data Brief">
        <title>Shoot transcriptome of the giant reed, Arundo donax.</title>
        <authorList>
            <person name="Barrero R.A."/>
            <person name="Guerrero F.D."/>
            <person name="Moolhuijzen P."/>
            <person name="Goolsby J.A."/>
            <person name="Tidwell J."/>
            <person name="Bellgard S.E."/>
            <person name="Bellgard M.I."/>
        </authorList>
    </citation>
    <scope>NUCLEOTIDE SEQUENCE</scope>
    <source>
        <tissue evidence="7">Shoot tissue taken approximately 20 cm above the soil surface</tissue>
    </source>
</reference>
<protein>
    <submittedName>
        <fullName evidence="7">Uncharacterized protein</fullName>
    </submittedName>
</protein>
<keyword evidence="6" id="KW-0695">RNA-directed DNA polymerase</keyword>
<evidence type="ECO:0000256" key="2">
    <source>
        <dbReference type="ARBA" id="ARBA00022695"/>
    </source>
</evidence>
<sequence>MQDTHPIAFLSKALCKKNQGLSAYEKECLAVILAIDHWRSYLQHVEFILKTDHKSLVHLTQQRVHTPIQQRALTKLMGLQY</sequence>